<name>A0ACB8Q3C8_9AGAM</name>
<dbReference type="Proteomes" id="UP000814128">
    <property type="component" value="Unassembled WGS sequence"/>
</dbReference>
<gene>
    <name evidence="1" type="ORF">K488DRAFT_92904</name>
</gene>
<evidence type="ECO:0000313" key="2">
    <source>
        <dbReference type="Proteomes" id="UP000814128"/>
    </source>
</evidence>
<reference evidence="1" key="1">
    <citation type="submission" date="2021-02" db="EMBL/GenBank/DDBJ databases">
        <authorList>
            <consortium name="DOE Joint Genome Institute"/>
            <person name="Ahrendt S."/>
            <person name="Looney B.P."/>
            <person name="Miyauchi S."/>
            <person name="Morin E."/>
            <person name="Drula E."/>
            <person name="Courty P.E."/>
            <person name="Chicoki N."/>
            <person name="Fauchery L."/>
            <person name="Kohler A."/>
            <person name="Kuo A."/>
            <person name="Labutti K."/>
            <person name="Pangilinan J."/>
            <person name="Lipzen A."/>
            <person name="Riley R."/>
            <person name="Andreopoulos W."/>
            <person name="He G."/>
            <person name="Johnson J."/>
            <person name="Barry K.W."/>
            <person name="Grigoriev I.V."/>
            <person name="Nagy L."/>
            <person name="Hibbett D."/>
            <person name="Henrissat B."/>
            <person name="Matheny P.B."/>
            <person name="Labbe J."/>
            <person name="Martin F."/>
        </authorList>
    </citation>
    <scope>NUCLEOTIDE SEQUENCE</scope>
    <source>
        <strain evidence="1">EC-137</strain>
    </source>
</reference>
<reference evidence="1" key="2">
    <citation type="journal article" date="2022" name="New Phytol.">
        <title>Evolutionary transition to the ectomycorrhizal habit in the genomes of a hyperdiverse lineage of mushroom-forming fungi.</title>
        <authorList>
            <person name="Looney B."/>
            <person name="Miyauchi S."/>
            <person name="Morin E."/>
            <person name="Drula E."/>
            <person name="Courty P.E."/>
            <person name="Kohler A."/>
            <person name="Kuo A."/>
            <person name="LaButti K."/>
            <person name="Pangilinan J."/>
            <person name="Lipzen A."/>
            <person name="Riley R."/>
            <person name="Andreopoulos W."/>
            <person name="He G."/>
            <person name="Johnson J."/>
            <person name="Nolan M."/>
            <person name="Tritt A."/>
            <person name="Barry K.W."/>
            <person name="Grigoriev I.V."/>
            <person name="Nagy L.G."/>
            <person name="Hibbett D."/>
            <person name="Henrissat B."/>
            <person name="Matheny P.B."/>
            <person name="Labbe J."/>
            <person name="Martin F.M."/>
        </authorList>
    </citation>
    <scope>NUCLEOTIDE SEQUENCE</scope>
    <source>
        <strain evidence="1">EC-137</strain>
    </source>
</reference>
<accession>A0ACB8Q3C8</accession>
<dbReference type="EMBL" id="MU274878">
    <property type="protein sequence ID" value="KAI0026298.1"/>
    <property type="molecule type" value="Genomic_DNA"/>
</dbReference>
<evidence type="ECO:0000313" key="1">
    <source>
        <dbReference type="EMBL" id="KAI0026298.1"/>
    </source>
</evidence>
<comment type="caution">
    <text evidence="1">The sequence shown here is derived from an EMBL/GenBank/DDBJ whole genome shotgun (WGS) entry which is preliminary data.</text>
</comment>
<proteinExistence type="predicted"/>
<sequence>MARGVVGLLDSFLKTPFIAGHLGPSLKHSLASRSRPGDPPPFVNGVWRRWASRSIPQAFPCVPLTPWRPAALRKWRAASLAFPVHPPFSPSTPAHAPVVYRP</sequence>
<organism evidence="1 2">
    <name type="scientific">Vararia minispora EC-137</name>
    <dbReference type="NCBI Taxonomy" id="1314806"/>
    <lineage>
        <taxon>Eukaryota</taxon>
        <taxon>Fungi</taxon>
        <taxon>Dikarya</taxon>
        <taxon>Basidiomycota</taxon>
        <taxon>Agaricomycotina</taxon>
        <taxon>Agaricomycetes</taxon>
        <taxon>Russulales</taxon>
        <taxon>Lachnocladiaceae</taxon>
        <taxon>Vararia</taxon>
    </lineage>
</organism>
<protein>
    <submittedName>
        <fullName evidence="1">Uncharacterized protein</fullName>
    </submittedName>
</protein>
<keyword evidence="2" id="KW-1185">Reference proteome</keyword>